<dbReference type="Gramene" id="KQL11148">
    <property type="protein sequence ID" value="KQL11148"/>
    <property type="gene ID" value="SETIT_008609mg"/>
</dbReference>
<accession>K3Y324</accession>
<evidence type="ECO:0000313" key="2">
    <source>
        <dbReference type="Proteomes" id="UP000004995"/>
    </source>
</evidence>
<dbReference type="InParanoid" id="K3Y324"/>
<keyword evidence="2" id="KW-1185">Reference proteome</keyword>
<sequence>MATQLTASVQAFSFLAPAIPEQSAGTPWPGLAMAAERRRSKEGARQGEVPRWRWETPLAAREATRRRREVAVWRREVTAWRRSTSSTATTATATAAFSPLAAMA</sequence>
<dbReference type="HOGENOM" id="CLU_2254845_0_0_1"/>
<evidence type="ECO:0000313" key="1">
    <source>
        <dbReference type="EnsemblPlants" id="KQL11148"/>
    </source>
</evidence>
<organism evidence="1 2">
    <name type="scientific">Setaria italica</name>
    <name type="common">Foxtail millet</name>
    <name type="synonym">Panicum italicum</name>
    <dbReference type="NCBI Taxonomy" id="4555"/>
    <lineage>
        <taxon>Eukaryota</taxon>
        <taxon>Viridiplantae</taxon>
        <taxon>Streptophyta</taxon>
        <taxon>Embryophyta</taxon>
        <taxon>Tracheophyta</taxon>
        <taxon>Spermatophyta</taxon>
        <taxon>Magnoliopsida</taxon>
        <taxon>Liliopsida</taxon>
        <taxon>Poales</taxon>
        <taxon>Poaceae</taxon>
        <taxon>PACMAD clade</taxon>
        <taxon>Panicoideae</taxon>
        <taxon>Panicodae</taxon>
        <taxon>Paniceae</taxon>
        <taxon>Cenchrinae</taxon>
        <taxon>Setaria</taxon>
    </lineage>
</organism>
<dbReference type="AlphaFoldDB" id="K3Y324"/>
<dbReference type="EnsemblPlants" id="KQL11148">
    <property type="protein sequence ID" value="KQL11148"/>
    <property type="gene ID" value="SETIT_008609mg"/>
</dbReference>
<reference evidence="1" key="2">
    <citation type="submission" date="2018-08" db="UniProtKB">
        <authorList>
            <consortium name="EnsemblPlants"/>
        </authorList>
    </citation>
    <scope>IDENTIFICATION</scope>
    <source>
        <strain evidence="1">Yugu1</strain>
    </source>
</reference>
<proteinExistence type="predicted"/>
<protein>
    <submittedName>
        <fullName evidence="1">Uncharacterized protein</fullName>
    </submittedName>
</protein>
<dbReference type="EMBL" id="AGNK02002579">
    <property type="status" value="NOT_ANNOTATED_CDS"/>
    <property type="molecule type" value="Genomic_DNA"/>
</dbReference>
<name>K3Y324_SETIT</name>
<dbReference type="Proteomes" id="UP000004995">
    <property type="component" value="Unassembled WGS sequence"/>
</dbReference>
<reference evidence="2" key="1">
    <citation type="journal article" date="2012" name="Nat. Biotechnol.">
        <title>Reference genome sequence of the model plant Setaria.</title>
        <authorList>
            <person name="Bennetzen J.L."/>
            <person name="Schmutz J."/>
            <person name="Wang H."/>
            <person name="Percifield R."/>
            <person name="Hawkins J."/>
            <person name="Pontaroli A.C."/>
            <person name="Estep M."/>
            <person name="Feng L."/>
            <person name="Vaughn J.N."/>
            <person name="Grimwood J."/>
            <person name="Jenkins J."/>
            <person name="Barry K."/>
            <person name="Lindquist E."/>
            <person name="Hellsten U."/>
            <person name="Deshpande S."/>
            <person name="Wang X."/>
            <person name="Wu X."/>
            <person name="Mitros T."/>
            <person name="Triplett J."/>
            <person name="Yang X."/>
            <person name="Ye C.Y."/>
            <person name="Mauro-Herrera M."/>
            <person name="Wang L."/>
            <person name="Li P."/>
            <person name="Sharma M."/>
            <person name="Sharma R."/>
            <person name="Ronald P.C."/>
            <person name="Panaud O."/>
            <person name="Kellogg E.A."/>
            <person name="Brutnell T.P."/>
            <person name="Doust A.N."/>
            <person name="Tuskan G.A."/>
            <person name="Rokhsar D."/>
            <person name="Devos K.M."/>
        </authorList>
    </citation>
    <scope>NUCLEOTIDE SEQUENCE [LARGE SCALE GENOMIC DNA]</scope>
    <source>
        <strain evidence="2">cv. Yugu1</strain>
    </source>
</reference>